<dbReference type="EMBL" id="BLXT01000298">
    <property type="protein sequence ID" value="GFN75740.1"/>
    <property type="molecule type" value="Genomic_DNA"/>
</dbReference>
<organism evidence="2 3">
    <name type="scientific">Plakobranchus ocellatus</name>
    <dbReference type="NCBI Taxonomy" id="259542"/>
    <lineage>
        <taxon>Eukaryota</taxon>
        <taxon>Metazoa</taxon>
        <taxon>Spiralia</taxon>
        <taxon>Lophotrochozoa</taxon>
        <taxon>Mollusca</taxon>
        <taxon>Gastropoda</taxon>
        <taxon>Heterobranchia</taxon>
        <taxon>Euthyneura</taxon>
        <taxon>Panpulmonata</taxon>
        <taxon>Sacoglossa</taxon>
        <taxon>Placobranchoidea</taxon>
        <taxon>Plakobranchidae</taxon>
        <taxon>Plakobranchus</taxon>
    </lineage>
</organism>
<comment type="caution">
    <text evidence="2">The sequence shown here is derived from an EMBL/GenBank/DDBJ whole genome shotgun (WGS) entry which is preliminary data.</text>
</comment>
<protein>
    <submittedName>
        <fullName evidence="2">Retrovirus-related pol polyprotein line-1</fullName>
    </submittedName>
</protein>
<gene>
    <name evidence="2" type="ORF">PoB_000224600</name>
</gene>
<proteinExistence type="predicted"/>
<name>A0AAV3X8P0_9GAST</name>
<evidence type="ECO:0000313" key="2">
    <source>
        <dbReference type="EMBL" id="GFN75740.1"/>
    </source>
</evidence>
<dbReference type="Proteomes" id="UP000735302">
    <property type="component" value="Unassembled WGS sequence"/>
</dbReference>
<accession>A0AAV3X8P0</accession>
<feature type="region of interest" description="Disordered" evidence="1">
    <location>
        <begin position="132"/>
        <end position="155"/>
    </location>
</feature>
<dbReference type="AlphaFoldDB" id="A0AAV3X8P0"/>
<reference evidence="2 3" key="1">
    <citation type="journal article" date="2021" name="Elife">
        <title>Chloroplast acquisition without the gene transfer in kleptoplastic sea slugs, Plakobranchus ocellatus.</title>
        <authorList>
            <person name="Maeda T."/>
            <person name="Takahashi S."/>
            <person name="Yoshida T."/>
            <person name="Shimamura S."/>
            <person name="Takaki Y."/>
            <person name="Nagai Y."/>
            <person name="Toyoda A."/>
            <person name="Suzuki Y."/>
            <person name="Arimoto A."/>
            <person name="Ishii H."/>
            <person name="Satoh N."/>
            <person name="Nishiyama T."/>
            <person name="Hasebe M."/>
            <person name="Maruyama T."/>
            <person name="Minagawa J."/>
            <person name="Obokata J."/>
            <person name="Shigenobu S."/>
        </authorList>
    </citation>
    <scope>NUCLEOTIDE SEQUENCE [LARGE SCALE GENOMIC DNA]</scope>
</reference>
<feature type="compositionally biased region" description="Low complexity" evidence="1">
    <location>
        <begin position="134"/>
        <end position="144"/>
    </location>
</feature>
<evidence type="ECO:0000256" key="1">
    <source>
        <dbReference type="SAM" id="MobiDB-lite"/>
    </source>
</evidence>
<evidence type="ECO:0000313" key="3">
    <source>
        <dbReference type="Proteomes" id="UP000735302"/>
    </source>
</evidence>
<sequence>MRCLQKLLGLTYHDRIASEEVKNRIQSAIGPYTDLLTLVKQRKLNWFGHVTYSSGLDKIIRQGTVQGVGRRGGQRKSWHDNITEWTGLELRDTLRRAEHSEGWSSLERRISMVPPRATRLRDRYVKMVKAKVAQRGGLRPSGPPSGQGAGGGARIRDRRFPADLRVDSLATVPSRPLSIKEILFQKCKNSVRQARGELCFL</sequence>
<keyword evidence="3" id="KW-1185">Reference proteome</keyword>